<organism evidence="1 2">
    <name type="scientific">Truncatella angustata</name>
    <dbReference type="NCBI Taxonomy" id="152316"/>
    <lineage>
        <taxon>Eukaryota</taxon>
        <taxon>Fungi</taxon>
        <taxon>Dikarya</taxon>
        <taxon>Ascomycota</taxon>
        <taxon>Pezizomycotina</taxon>
        <taxon>Sordariomycetes</taxon>
        <taxon>Xylariomycetidae</taxon>
        <taxon>Amphisphaeriales</taxon>
        <taxon>Sporocadaceae</taxon>
        <taxon>Truncatella</taxon>
    </lineage>
</organism>
<dbReference type="AlphaFoldDB" id="A0A9P8UHH2"/>
<reference evidence="1" key="1">
    <citation type="journal article" date="2021" name="Nat. Commun.">
        <title>Genetic determinants of endophytism in the Arabidopsis root mycobiome.</title>
        <authorList>
            <person name="Mesny F."/>
            <person name="Miyauchi S."/>
            <person name="Thiergart T."/>
            <person name="Pickel B."/>
            <person name="Atanasova L."/>
            <person name="Karlsson M."/>
            <person name="Huettel B."/>
            <person name="Barry K.W."/>
            <person name="Haridas S."/>
            <person name="Chen C."/>
            <person name="Bauer D."/>
            <person name="Andreopoulos W."/>
            <person name="Pangilinan J."/>
            <person name="LaButti K."/>
            <person name="Riley R."/>
            <person name="Lipzen A."/>
            <person name="Clum A."/>
            <person name="Drula E."/>
            <person name="Henrissat B."/>
            <person name="Kohler A."/>
            <person name="Grigoriev I.V."/>
            <person name="Martin F.M."/>
            <person name="Hacquard S."/>
        </authorList>
    </citation>
    <scope>NUCLEOTIDE SEQUENCE</scope>
    <source>
        <strain evidence="1">MPI-SDFR-AT-0073</strain>
    </source>
</reference>
<dbReference type="Proteomes" id="UP000758603">
    <property type="component" value="Unassembled WGS sequence"/>
</dbReference>
<dbReference type="RefSeq" id="XP_045956476.1">
    <property type="nucleotide sequence ID" value="XM_046109246.1"/>
</dbReference>
<accession>A0A9P8UHH2</accession>
<name>A0A9P8UHH2_9PEZI</name>
<evidence type="ECO:0000313" key="1">
    <source>
        <dbReference type="EMBL" id="KAH6652198.1"/>
    </source>
</evidence>
<keyword evidence="2" id="KW-1185">Reference proteome</keyword>
<proteinExistence type="predicted"/>
<gene>
    <name evidence="1" type="ORF">BKA67DRAFT_693384</name>
</gene>
<protein>
    <submittedName>
        <fullName evidence="1">Uncharacterized protein</fullName>
    </submittedName>
</protein>
<dbReference type="GeneID" id="70138137"/>
<dbReference type="EMBL" id="JAGPXC010000006">
    <property type="protein sequence ID" value="KAH6652198.1"/>
    <property type="molecule type" value="Genomic_DNA"/>
</dbReference>
<sequence>MMSVYTNPEDVLRAEKQMAYKSLSPEERLVQDRWANQKGLELAPCPNNFNWIRHRTGRGYECSDGMHYIPDDLVAEGMPGMYTTARRPSDIINHLVRHSNQKIPNDFCGIVRPVSQCPMTGRWEYPRWSAGMGEPFMEPY</sequence>
<comment type="caution">
    <text evidence="1">The sequence shown here is derived from an EMBL/GenBank/DDBJ whole genome shotgun (WGS) entry which is preliminary data.</text>
</comment>
<evidence type="ECO:0000313" key="2">
    <source>
        <dbReference type="Proteomes" id="UP000758603"/>
    </source>
</evidence>
<dbReference type="OrthoDB" id="4746642at2759"/>